<dbReference type="HAMAP" id="MF_01186">
    <property type="entry name" value="LPS_assembly_LptE"/>
    <property type="match status" value="1"/>
</dbReference>
<keyword evidence="9" id="KW-1185">Reference proteome</keyword>
<dbReference type="PANTHER" id="PTHR38098">
    <property type="entry name" value="LPS-ASSEMBLY LIPOPROTEIN LPTE"/>
    <property type="match status" value="1"/>
</dbReference>
<dbReference type="EMBL" id="JAXIVU010000007">
    <property type="protein sequence ID" value="MDY7219248.1"/>
    <property type="molecule type" value="Genomic_DNA"/>
</dbReference>
<dbReference type="Gene3D" id="3.30.160.150">
    <property type="entry name" value="Lipoprotein like domain"/>
    <property type="match status" value="1"/>
</dbReference>
<evidence type="ECO:0000256" key="7">
    <source>
        <dbReference type="SAM" id="SignalP"/>
    </source>
</evidence>
<keyword evidence="3 6" id="KW-0564">Palmitate</keyword>
<keyword evidence="4 6" id="KW-0998">Cell outer membrane</keyword>
<reference evidence="8 9" key="1">
    <citation type="submission" date="2023-12" db="EMBL/GenBank/DDBJ databases">
        <title>Denitrificimonas halotolerans sp. nov.,a novel species isolated from landfill leachate.</title>
        <authorList>
            <person name="Wang S."/>
        </authorList>
    </citation>
    <scope>NUCLEOTIDE SEQUENCE [LARGE SCALE GENOMIC DNA]</scope>
    <source>
        <strain evidence="8 9">JX-1</strain>
    </source>
</reference>
<evidence type="ECO:0000256" key="6">
    <source>
        <dbReference type="HAMAP-Rule" id="MF_01186"/>
    </source>
</evidence>
<keyword evidence="5 6" id="KW-0449">Lipoprotein</keyword>
<dbReference type="PANTHER" id="PTHR38098:SF1">
    <property type="entry name" value="LPS-ASSEMBLY LIPOPROTEIN LPTE"/>
    <property type="match status" value="1"/>
</dbReference>
<evidence type="ECO:0000256" key="3">
    <source>
        <dbReference type="ARBA" id="ARBA00023139"/>
    </source>
</evidence>
<evidence type="ECO:0000256" key="2">
    <source>
        <dbReference type="ARBA" id="ARBA00023136"/>
    </source>
</evidence>
<comment type="subunit">
    <text evidence="6">Component of the lipopolysaccharide transport and assembly complex. Interacts with LptD.</text>
</comment>
<evidence type="ECO:0000313" key="8">
    <source>
        <dbReference type="EMBL" id="MDY7219248.1"/>
    </source>
</evidence>
<comment type="function">
    <text evidence="6">Together with LptD, is involved in the assembly of lipopolysaccharide (LPS) at the surface of the outer membrane. Required for the proper assembly of LptD. Binds LPS and may serve as the LPS recognition site at the outer membrane.</text>
</comment>
<comment type="subcellular location">
    <subcellularLocation>
        <location evidence="6">Cell outer membrane</location>
        <topology evidence="6">Lipid-anchor</topology>
    </subcellularLocation>
</comment>
<dbReference type="Pfam" id="PF04390">
    <property type="entry name" value="LptE"/>
    <property type="match status" value="1"/>
</dbReference>
<feature type="chain" id="PRO_5047101895" description="LPS-assembly lipoprotein LptE" evidence="7">
    <location>
        <begin position="20"/>
        <end position="200"/>
    </location>
</feature>
<proteinExistence type="inferred from homology"/>
<evidence type="ECO:0000256" key="1">
    <source>
        <dbReference type="ARBA" id="ARBA00022729"/>
    </source>
</evidence>
<evidence type="ECO:0000313" key="9">
    <source>
        <dbReference type="Proteomes" id="UP001294570"/>
    </source>
</evidence>
<dbReference type="InterPro" id="IPR007485">
    <property type="entry name" value="LPS_assembly_LptE"/>
</dbReference>
<dbReference type="PROSITE" id="PS51257">
    <property type="entry name" value="PROKAR_LIPOPROTEIN"/>
    <property type="match status" value="1"/>
</dbReference>
<comment type="similarity">
    <text evidence="6">Belongs to the LptE lipoprotein family.</text>
</comment>
<dbReference type="RefSeq" id="WP_321553343.1">
    <property type="nucleotide sequence ID" value="NZ_JAXIVU010000007.1"/>
</dbReference>
<feature type="signal peptide" evidence="7">
    <location>
        <begin position="1"/>
        <end position="19"/>
    </location>
</feature>
<keyword evidence="1 6" id="KW-0732">Signal</keyword>
<gene>
    <name evidence="6 8" type="primary">lptE</name>
    <name evidence="8" type="ORF">TOI97_06680</name>
</gene>
<protein>
    <recommendedName>
        <fullName evidence="6">LPS-assembly lipoprotein LptE</fullName>
    </recommendedName>
</protein>
<dbReference type="Proteomes" id="UP001294570">
    <property type="component" value="Unassembled WGS sequence"/>
</dbReference>
<evidence type="ECO:0000256" key="4">
    <source>
        <dbReference type="ARBA" id="ARBA00023237"/>
    </source>
</evidence>
<evidence type="ECO:0000256" key="5">
    <source>
        <dbReference type="ARBA" id="ARBA00023288"/>
    </source>
</evidence>
<organism evidence="8 9">
    <name type="scientific">Denitrificimonas halotolerans</name>
    <dbReference type="NCBI Taxonomy" id="3098930"/>
    <lineage>
        <taxon>Bacteria</taxon>
        <taxon>Pseudomonadati</taxon>
        <taxon>Pseudomonadota</taxon>
        <taxon>Gammaproteobacteria</taxon>
        <taxon>Pseudomonadales</taxon>
        <taxon>Pseudomonadaceae</taxon>
        <taxon>Denitrificimonas</taxon>
    </lineage>
</organism>
<comment type="caution">
    <text evidence="8">The sequence shown here is derived from an EMBL/GenBank/DDBJ whole genome shotgun (WGS) entry which is preliminary data.</text>
</comment>
<name>A0ABU5GQK8_9GAMM</name>
<sequence>MLKRSITVLSLAFLLTACGFHLRGTGTMQMALTELNFAARDALSPLGKDVKSSLDNNKVQVSSSAPFTLYLGPEETSRRTASFTAGTRSAEYTLTSAFDYELRSGNLPALIKDRIEVQRTYAHNQDNITSSSQEADLLREEMRRELVMQLMMRLQAITPAQLETLKAQAERKAQAEIQAREAALREMQRTQPQQSPIRIH</sequence>
<keyword evidence="2 6" id="KW-0472">Membrane</keyword>
<accession>A0ABU5GQK8</accession>